<sequence>MFSPSTAITLPAACAGAALLLLAVPACAETTDPTWKFSGFGTVGAVHSDERQADFVASIMKGSGAGRTDDWSRHVDTRLGGQVDYTYDAKWSAVLQVVTEQRLDYSYEPRVEWANIKYQVTPELALRIGRIALPMFIAADYRKVGYAYPWIRTPMEVYGVLPLGSSDGADISWRWNGESMRSTTQVLYGRTNTPLYDGARLRGRGIAGLSHTVEQGDFSARASVITTRLSLSLFPELFDALDSFGAQGRDIARRLRVQDKRASALSIGLNYDPGQWFVMGEAGRSKVDGYLGSTRSAYLSGGWRHANLTPYAGFARVWGQLPPGPTSLTLAGLPRPYAAAGSVVNTGLAAMMRAVPSQSTLSAGLRWDLASNLALKLQHERVTTRSGSRGMFINSVPDYQSGHTAHVTSAALDFVF</sequence>
<accession>A0ABW0MSL9</accession>
<organism evidence="2 3">
    <name type="scientific">Massilia suwonensis</name>
    <dbReference type="NCBI Taxonomy" id="648895"/>
    <lineage>
        <taxon>Bacteria</taxon>
        <taxon>Pseudomonadati</taxon>
        <taxon>Pseudomonadota</taxon>
        <taxon>Betaproteobacteria</taxon>
        <taxon>Burkholderiales</taxon>
        <taxon>Oxalobacteraceae</taxon>
        <taxon>Telluria group</taxon>
        <taxon>Massilia</taxon>
    </lineage>
</organism>
<keyword evidence="1" id="KW-0732">Signal</keyword>
<evidence type="ECO:0000256" key="1">
    <source>
        <dbReference type="SAM" id="SignalP"/>
    </source>
</evidence>
<dbReference type="RefSeq" id="WP_379760808.1">
    <property type="nucleotide sequence ID" value="NZ_JBHSMR010000014.1"/>
</dbReference>
<feature type="signal peptide" evidence="1">
    <location>
        <begin position="1"/>
        <end position="28"/>
    </location>
</feature>
<dbReference type="EMBL" id="JBHSMR010000014">
    <property type="protein sequence ID" value="MFC5480879.1"/>
    <property type="molecule type" value="Genomic_DNA"/>
</dbReference>
<protein>
    <recommendedName>
        <fullName evidence="4">Porin domain-containing protein</fullName>
    </recommendedName>
</protein>
<name>A0ABW0MSL9_9BURK</name>
<evidence type="ECO:0008006" key="4">
    <source>
        <dbReference type="Google" id="ProtNLM"/>
    </source>
</evidence>
<proteinExistence type="predicted"/>
<keyword evidence="3" id="KW-1185">Reference proteome</keyword>
<gene>
    <name evidence="2" type="ORF">ACFPQ5_21970</name>
</gene>
<dbReference type="Proteomes" id="UP001596101">
    <property type="component" value="Unassembled WGS sequence"/>
</dbReference>
<feature type="chain" id="PRO_5046006826" description="Porin domain-containing protein" evidence="1">
    <location>
        <begin position="29"/>
        <end position="416"/>
    </location>
</feature>
<reference evidence="3" key="1">
    <citation type="journal article" date="2019" name="Int. J. Syst. Evol. Microbiol.">
        <title>The Global Catalogue of Microorganisms (GCM) 10K type strain sequencing project: providing services to taxonomists for standard genome sequencing and annotation.</title>
        <authorList>
            <consortium name="The Broad Institute Genomics Platform"/>
            <consortium name="The Broad Institute Genome Sequencing Center for Infectious Disease"/>
            <person name="Wu L."/>
            <person name="Ma J."/>
        </authorList>
    </citation>
    <scope>NUCLEOTIDE SEQUENCE [LARGE SCALE GENOMIC DNA]</scope>
    <source>
        <strain evidence="3">CCUG 43111</strain>
    </source>
</reference>
<evidence type="ECO:0000313" key="2">
    <source>
        <dbReference type="EMBL" id="MFC5480879.1"/>
    </source>
</evidence>
<dbReference type="InterPro" id="IPR023614">
    <property type="entry name" value="Porin_dom_sf"/>
</dbReference>
<dbReference type="SUPFAM" id="SSF56935">
    <property type="entry name" value="Porins"/>
    <property type="match status" value="1"/>
</dbReference>
<dbReference type="Gene3D" id="2.40.160.10">
    <property type="entry name" value="Porin"/>
    <property type="match status" value="1"/>
</dbReference>
<comment type="caution">
    <text evidence="2">The sequence shown here is derived from an EMBL/GenBank/DDBJ whole genome shotgun (WGS) entry which is preliminary data.</text>
</comment>
<evidence type="ECO:0000313" key="3">
    <source>
        <dbReference type="Proteomes" id="UP001596101"/>
    </source>
</evidence>